<dbReference type="Proteomes" id="UP000054477">
    <property type="component" value="Unassembled WGS sequence"/>
</dbReference>
<reference evidence="2" key="2">
    <citation type="submission" date="2015-01" db="EMBL/GenBank/DDBJ databases">
        <title>Evolutionary Origins and Diversification of the Mycorrhizal Mutualists.</title>
        <authorList>
            <consortium name="DOE Joint Genome Institute"/>
            <consortium name="Mycorrhizal Genomics Consortium"/>
            <person name="Kohler A."/>
            <person name="Kuo A."/>
            <person name="Nagy L.G."/>
            <person name="Floudas D."/>
            <person name="Copeland A."/>
            <person name="Barry K.W."/>
            <person name="Cichocki N."/>
            <person name="Veneault-Fourrey C."/>
            <person name="LaButti K."/>
            <person name="Lindquist E.A."/>
            <person name="Lipzen A."/>
            <person name="Lundell T."/>
            <person name="Morin E."/>
            <person name="Murat C."/>
            <person name="Riley R."/>
            <person name="Ohm R."/>
            <person name="Sun H."/>
            <person name="Tunlid A."/>
            <person name="Henrissat B."/>
            <person name="Grigoriev I.V."/>
            <person name="Hibbett D.S."/>
            <person name="Martin F."/>
        </authorList>
    </citation>
    <scope>NUCLEOTIDE SEQUENCE [LARGE SCALE GENOMIC DNA]</scope>
    <source>
        <strain evidence="2">LaAM-08-1</strain>
    </source>
</reference>
<dbReference type="HOGENOM" id="CLU_1475401_0_0_1"/>
<name>A0A0C9Y766_9AGAR</name>
<reference evidence="1 2" key="1">
    <citation type="submission" date="2014-04" db="EMBL/GenBank/DDBJ databases">
        <authorList>
            <consortium name="DOE Joint Genome Institute"/>
            <person name="Kuo A."/>
            <person name="Kohler A."/>
            <person name="Nagy L.G."/>
            <person name="Floudas D."/>
            <person name="Copeland A."/>
            <person name="Barry K.W."/>
            <person name="Cichocki N."/>
            <person name="Veneault-Fourrey C."/>
            <person name="LaButti K."/>
            <person name="Lindquist E.A."/>
            <person name="Lipzen A."/>
            <person name="Lundell T."/>
            <person name="Morin E."/>
            <person name="Murat C."/>
            <person name="Sun H."/>
            <person name="Tunlid A."/>
            <person name="Henrissat B."/>
            <person name="Grigoriev I.V."/>
            <person name="Hibbett D.S."/>
            <person name="Martin F."/>
            <person name="Nordberg H.P."/>
            <person name="Cantor M.N."/>
            <person name="Hua S.X."/>
        </authorList>
    </citation>
    <scope>NUCLEOTIDE SEQUENCE [LARGE SCALE GENOMIC DNA]</scope>
    <source>
        <strain evidence="1 2">LaAM-08-1</strain>
    </source>
</reference>
<organism evidence="1 2">
    <name type="scientific">Laccaria amethystina LaAM-08-1</name>
    <dbReference type="NCBI Taxonomy" id="1095629"/>
    <lineage>
        <taxon>Eukaryota</taxon>
        <taxon>Fungi</taxon>
        <taxon>Dikarya</taxon>
        <taxon>Basidiomycota</taxon>
        <taxon>Agaricomycotina</taxon>
        <taxon>Agaricomycetes</taxon>
        <taxon>Agaricomycetidae</taxon>
        <taxon>Agaricales</taxon>
        <taxon>Agaricineae</taxon>
        <taxon>Hydnangiaceae</taxon>
        <taxon>Laccaria</taxon>
    </lineage>
</organism>
<evidence type="ECO:0000313" key="2">
    <source>
        <dbReference type="Proteomes" id="UP000054477"/>
    </source>
</evidence>
<proteinExistence type="predicted"/>
<gene>
    <name evidence="1" type="ORF">K443DRAFT_3351</name>
</gene>
<accession>A0A0C9Y766</accession>
<evidence type="ECO:0000313" key="1">
    <source>
        <dbReference type="EMBL" id="KIK06032.1"/>
    </source>
</evidence>
<sequence>MGVCGCWNSTKDLELERSTARTLPHRYTDYEVSQARLAELYPDRQLSPNGNEHKFKDVEIAAVSPWDLDVLLKAGVLRGQFDIRSFDNSAICEWTFPGLDFTKRSLFRSLTGRSILYISGEALAVMQITTRAEHPVAVVALERVQARLKPLVDLGSPTRGKPAIRIRGAGRHGDDFYETAFRR</sequence>
<dbReference type="AlphaFoldDB" id="A0A0C9Y766"/>
<keyword evidence="2" id="KW-1185">Reference proteome</keyword>
<dbReference type="EMBL" id="KN838555">
    <property type="protein sequence ID" value="KIK06032.1"/>
    <property type="molecule type" value="Genomic_DNA"/>
</dbReference>
<protein>
    <submittedName>
        <fullName evidence="1">Uncharacterized protein</fullName>
    </submittedName>
</protein>